<dbReference type="RefSeq" id="YP_002516318.1">
    <property type="nucleotide sequence ID" value="NC_011916.1"/>
</dbReference>
<dbReference type="InterPro" id="IPR038610">
    <property type="entry name" value="FliK-like_C_sf"/>
</dbReference>
<sequence>MAAEAAETPQAVAAVAPGASSGDANANANANGDTNTNAKGSETAAGAAVTLETSVAGAATTEASPSATPTPLAPTPVASANAPAAAPAPVRGSPETVAALSAEIIKKADAKTTRFDVALTPDGLGKVDVRIEIGRDGVLTASMRFDTVHAAQELRGKANELRQALADAGFNVADNALSFDVSSQGGQSQNPFFAFEGWGDQGQRAFSGRAFQAALTGEEDITITPELLPGLKTVADSGLDIRI</sequence>
<dbReference type="EMBL" id="CP001340">
    <property type="protein sequence ID" value="ACL94410.1"/>
    <property type="molecule type" value="Genomic_DNA"/>
</dbReference>
<accession>A0A0H3C6R3</accession>
<dbReference type="HOGENOM" id="CLU_1140961_0_0_5"/>
<name>A0A0H3C6R3_CAUVN</name>
<reference evidence="3 4" key="1">
    <citation type="journal article" date="2010" name="J. Bacteriol.">
        <title>The genetic basis of laboratory adaptation in Caulobacter crescentus.</title>
        <authorList>
            <person name="Marks M.E."/>
            <person name="Castro-Rojas C.M."/>
            <person name="Teiling C."/>
            <person name="Du L."/>
            <person name="Kapatral V."/>
            <person name="Walunas T.L."/>
            <person name="Crosson S."/>
        </authorList>
    </citation>
    <scope>NUCLEOTIDE SEQUENCE [LARGE SCALE GENOMIC DNA]</scope>
    <source>
        <strain evidence="4">NA1000 / CB15N</strain>
    </source>
</reference>
<dbReference type="AlphaFoldDB" id="A0A0H3C6R3"/>
<dbReference type="Pfam" id="PF02120">
    <property type="entry name" value="Flg_hook"/>
    <property type="match status" value="1"/>
</dbReference>
<feature type="region of interest" description="Disordered" evidence="1">
    <location>
        <begin position="1"/>
        <end position="44"/>
    </location>
</feature>
<evidence type="ECO:0000259" key="2">
    <source>
        <dbReference type="Pfam" id="PF02120"/>
    </source>
</evidence>
<dbReference type="Gene3D" id="3.30.750.140">
    <property type="match status" value="1"/>
</dbReference>
<dbReference type="Proteomes" id="UP000001364">
    <property type="component" value="Chromosome"/>
</dbReference>
<keyword evidence="4" id="KW-1185">Reference proteome</keyword>
<feature type="compositionally biased region" description="Low complexity" evidence="1">
    <location>
        <begin position="59"/>
        <end position="89"/>
    </location>
</feature>
<dbReference type="KEGG" id="ccs:CCNA_00945"/>
<dbReference type="CDD" id="cd17470">
    <property type="entry name" value="T3SS_Flik_C"/>
    <property type="match status" value="1"/>
</dbReference>
<protein>
    <submittedName>
        <fullName evidence="3">Chemotaxis protein MotD</fullName>
    </submittedName>
</protein>
<evidence type="ECO:0000256" key="1">
    <source>
        <dbReference type="SAM" id="MobiDB-lite"/>
    </source>
</evidence>
<dbReference type="RefSeq" id="WP_012640084.1">
    <property type="nucleotide sequence ID" value="NC_011916.1"/>
</dbReference>
<evidence type="ECO:0000313" key="4">
    <source>
        <dbReference type="Proteomes" id="UP000001364"/>
    </source>
</evidence>
<feature type="compositionally biased region" description="Low complexity" evidence="1">
    <location>
        <begin position="1"/>
        <end position="38"/>
    </location>
</feature>
<dbReference type="InterPro" id="IPR021136">
    <property type="entry name" value="Flagellar_hook_control-like_C"/>
</dbReference>
<dbReference type="GeneID" id="7333075"/>
<proteinExistence type="predicted"/>
<gene>
    <name evidence="3" type="ordered locus">CCNA_00945</name>
</gene>
<evidence type="ECO:0000313" key="3">
    <source>
        <dbReference type="EMBL" id="ACL94410.1"/>
    </source>
</evidence>
<dbReference type="PATRIC" id="fig|565050.3.peg.931"/>
<feature type="region of interest" description="Disordered" evidence="1">
    <location>
        <begin position="59"/>
        <end position="91"/>
    </location>
</feature>
<organism evidence="3 4">
    <name type="scientific">Caulobacter vibrioides (strain NA1000 / CB15N)</name>
    <name type="common">Caulobacter crescentus</name>
    <dbReference type="NCBI Taxonomy" id="565050"/>
    <lineage>
        <taxon>Bacteria</taxon>
        <taxon>Pseudomonadati</taxon>
        <taxon>Pseudomonadota</taxon>
        <taxon>Alphaproteobacteria</taxon>
        <taxon>Caulobacterales</taxon>
        <taxon>Caulobacteraceae</taxon>
        <taxon>Caulobacter</taxon>
    </lineage>
</organism>
<dbReference type="OrthoDB" id="7203912at2"/>
<feature type="domain" description="Flagellar hook-length control protein-like C-terminal" evidence="2">
    <location>
        <begin position="104"/>
        <end position="189"/>
    </location>
</feature>